<evidence type="ECO:0000313" key="2">
    <source>
        <dbReference type="EMBL" id="GAG03840.1"/>
    </source>
</evidence>
<sequence length="267" mass="31329">PRITGYWFEEVLTYDILMRKIPIKEKNYDLPNNLGDIDILAFDVYWNYLIEAKDWGPRGKRSGYFSSKDYDQRLEELHEEIDKLENRIEWLKNNRSKLDIPENTGIMGLFITSFIEPHLKSPDDIVHIPHSKLCAIFGGEAINPILTGMGHPMDLKFIEEMKKKNEKKKKDIKKILANQPDGDEKLISEHVLNRLLEIYGDINAYHVYRTIYEVTEAYRLKGVSIKEVTANWIERPPLLTKQYISFILYRGDDLSLKEIEESIEILI</sequence>
<comment type="caution">
    <text evidence="2">The sequence shown here is derived from an EMBL/GenBank/DDBJ whole genome shotgun (WGS) entry which is preliminary data.</text>
</comment>
<feature type="non-terminal residue" evidence="2">
    <location>
        <position position="1"/>
    </location>
</feature>
<feature type="coiled-coil region" evidence="1">
    <location>
        <begin position="67"/>
        <end position="94"/>
    </location>
</feature>
<proteinExistence type="predicted"/>
<dbReference type="EMBL" id="BARS01025412">
    <property type="protein sequence ID" value="GAG03840.1"/>
    <property type="molecule type" value="Genomic_DNA"/>
</dbReference>
<evidence type="ECO:0000256" key="1">
    <source>
        <dbReference type="SAM" id="Coils"/>
    </source>
</evidence>
<organism evidence="2">
    <name type="scientific">marine sediment metagenome</name>
    <dbReference type="NCBI Taxonomy" id="412755"/>
    <lineage>
        <taxon>unclassified sequences</taxon>
        <taxon>metagenomes</taxon>
        <taxon>ecological metagenomes</taxon>
    </lineage>
</organism>
<dbReference type="AlphaFoldDB" id="X0UE02"/>
<gene>
    <name evidence="2" type="ORF">S01H1_40168</name>
</gene>
<protein>
    <submittedName>
        <fullName evidence="2">Uncharacterized protein</fullName>
    </submittedName>
</protein>
<feature type="non-terminal residue" evidence="2">
    <location>
        <position position="267"/>
    </location>
</feature>
<reference evidence="2" key="1">
    <citation type="journal article" date="2014" name="Front. Microbiol.">
        <title>High frequency of phylogenetically diverse reductive dehalogenase-homologous genes in deep subseafloor sedimentary metagenomes.</title>
        <authorList>
            <person name="Kawai M."/>
            <person name="Futagami T."/>
            <person name="Toyoda A."/>
            <person name="Takaki Y."/>
            <person name="Nishi S."/>
            <person name="Hori S."/>
            <person name="Arai W."/>
            <person name="Tsubouchi T."/>
            <person name="Morono Y."/>
            <person name="Uchiyama I."/>
            <person name="Ito T."/>
            <person name="Fujiyama A."/>
            <person name="Inagaki F."/>
            <person name="Takami H."/>
        </authorList>
    </citation>
    <scope>NUCLEOTIDE SEQUENCE</scope>
    <source>
        <strain evidence="2">Expedition CK06-06</strain>
    </source>
</reference>
<name>X0UE02_9ZZZZ</name>
<accession>X0UE02</accession>
<keyword evidence="1" id="KW-0175">Coiled coil</keyword>